<dbReference type="InterPro" id="IPR004244">
    <property type="entry name" value="Transposase_22"/>
</dbReference>
<evidence type="ECO:0000313" key="2">
    <source>
        <dbReference type="EMBL" id="KAK3108294.1"/>
    </source>
</evidence>
<feature type="non-terminal residue" evidence="2">
    <location>
        <position position="1"/>
    </location>
</feature>
<evidence type="ECO:0000313" key="3">
    <source>
        <dbReference type="Proteomes" id="UP001186944"/>
    </source>
</evidence>
<dbReference type="Gene3D" id="3.30.70.1820">
    <property type="entry name" value="L1 transposable element, RRM domain"/>
    <property type="match status" value="1"/>
</dbReference>
<accession>A0AA89C454</accession>
<evidence type="ECO:0000256" key="1">
    <source>
        <dbReference type="SAM" id="Coils"/>
    </source>
</evidence>
<sequence length="264" mass="31317">IRKDILDIKKSLDRTVKNDELETIVTKIVEKLLKKDKEEQQKFIETEVEKRCENLKELHSKEMDKMCRKLEKTERDAVELRTQLGEIRKEIREIQKNADENEKKMNLAYKRSNYNEQYSRKTNFKVFGVEERTEENTEELMMKVIEKTAGVKVQRSDVIACHRIPGEPGKHRPILVKMRNSECKAKVMKNRSKVKKEGNGVRLVDDITRANAELITRLMRHEDVEFAWYFNCAVYGSFQGKRVKFDITDDDPDTFARKMRSKRR</sequence>
<organism evidence="2 3">
    <name type="scientific">Pinctada imbricata</name>
    <name type="common">Atlantic pearl-oyster</name>
    <name type="synonym">Pinctada martensii</name>
    <dbReference type="NCBI Taxonomy" id="66713"/>
    <lineage>
        <taxon>Eukaryota</taxon>
        <taxon>Metazoa</taxon>
        <taxon>Spiralia</taxon>
        <taxon>Lophotrochozoa</taxon>
        <taxon>Mollusca</taxon>
        <taxon>Bivalvia</taxon>
        <taxon>Autobranchia</taxon>
        <taxon>Pteriomorphia</taxon>
        <taxon>Pterioida</taxon>
        <taxon>Pterioidea</taxon>
        <taxon>Pteriidae</taxon>
        <taxon>Pinctada</taxon>
    </lineage>
</organism>
<dbReference type="PANTHER" id="PTHR11505">
    <property type="entry name" value="L1 TRANSPOSABLE ELEMENT-RELATED"/>
    <property type="match status" value="1"/>
</dbReference>
<dbReference type="AlphaFoldDB" id="A0AA89C454"/>
<gene>
    <name evidence="2" type="ORF">FSP39_005049</name>
</gene>
<keyword evidence="1" id="KW-0175">Coiled coil</keyword>
<keyword evidence="3" id="KW-1185">Reference proteome</keyword>
<comment type="caution">
    <text evidence="2">The sequence shown here is derived from an EMBL/GenBank/DDBJ whole genome shotgun (WGS) entry which is preliminary data.</text>
</comment>
<proteinExistence type="predicted"/>
<feature type="coiled-coil region" evidence="1">
    <location>
        <begin position="56"/>
        <end position="111"/>
    </location>
</feature>
<name>A0AA89C454_PINIB</name>
<dbReference type="Proteomes" id="UP001186944">
    <property type="component" value="Unassembled WGS sequence"/>
</dbReference>
<reference evidence="2" key="1">
    <citation type="submission" date="2019-08" db="EMBL/GenBank/DDBJ databases">
        <title>The improved chromosome-level genome for the pearl oyster Pinctada fucata martensii using PacBio sequencing and Hi-C.</title>
        <authorList>
            <person name="Zheng Z."/>
        </authorList>
    </citation>
    <scope>NUCLEOTIDE SEQUENCE</scope>
    <source>
        <strain evidence="2">ZZ-2019</strain>
        <tissue evidence="2">Adductor muscle</tissue>
    </source>
</reference>
<dbReference type="EMBL" id="VSWD01000001">
    <property type="protein sequence ID" value="KAK3108294.1"/>
    <property type="molecule type" value="Genomic_DNA"/>
</dbReference>
<protein>
    <submittedName>
        <fullName evidence="2">Uncharacterized protein</fullName>
    </submittedName>
</protein>